<protein>
    <recommendedName>
        <fullName evidence="5">DUF2567 domain-containing protein</fullName>
    </recommendedName>
</protein>
<dbReference type="EMBL" id="CP004353">
    <property type="protein sequence ID" value="AHI23139.1"/>
    <property type="molecule type" value="Genomic_DNA"/>
</dbReference>
<dbReference type="eggNOG" id="ENOG503289Z">
    <property type="taxonomic scope" value="Bacteria"/>
</dbReference>
<dbReference type="STRING" id="1224164.B843_08770"/>
<evidence type="ECO:0000313" key="4">
    <source>
        <dbReference type="Proteomes" id="UP000019222"/>
    </source>
</evidence>
<feature type="transmembrane region" description="Helical" evidence="2">
    <location>
        <begin position="134"/>
        <end position="159"/>
    </location>
</feature>
<feature type="region of interest" description="Disordered" evidence="1">
    <location>
        <begin position="170"/>
        <end position="192"/>
    </location>
</feature>
<dbReference type="PATRIC" id="fig|1224164.3.peg.1770"/>
<evidence type="ECO:0000256" key="1">
    <source>
        <dbReference type="SAM" id="MobiDB-lite"/>
    </source>
</evidence>
<keyword evidence="4" id="KW-1185">Reference proteome</keyword>
<keyword evidence="2" id="KW-0472">Membrane</keyword>
<dbReference type="AlphaFoldDB" id="W5Y2I2"/>
<keyword evidence="2" id="KW-0812">Transmembrane</keyword>
<dbReference type="KEGG" id="cvt:B843_08770"/>
<dbReference type="RefSeq" id="WP_025253157.1">
    <property type="nucleotide sequence ID" value="NZ_CP004353.1"/>
</dbReference>
<evidence type="ECO:0000313" key="3">
    <source>
        <dbReference type="EMBL" id="AHI23139.1"/>
    </source>
</evidence>
<dbReference type="Proteomes" id="UP000019222">
    <property type="component" value="Chromosome"/>
</dbReference>
<feature type="transmembrane region" description="Helical" evidence="2">
    <location>
        <begin position="92"/>
        <end position="114"/>
    </location>
</feature>
<dbReference type="HOGENOM" id="CLU_107078_0_0_11"/>
<feature type="transmembrane region" description="Helical" evidence="2">
    <location>
        <begin position="60"/>
        <end position="80"/>
    </location>
</feature>
<accession>W5Y2I2</accession>
<proteinExistence type="predicted"/>
<evidence type="ECO:0000256" key="2">
    <source>
        <dbReference type="SAM" id="Phobius"/>
    </source>
</evidence>
<organism evidence="3 4">
    <name type="scientific">Corynebacterium vitaeruminis DSM 20294</name>
    <dbReference type="NCBI Taxonomy" id="1224164"/>
    <lineage>
        <taxon>Bacteria</taxon>
        <taxon>Bacillati</taxon>
        <taxon>Actinomycetota</taxon>
        <taxon>Actinomycetes</taxon>
        <taxon>Mycobacteriales</taxon>
        <taxon>Corynebacteriaceae</taxon>
        <taxon>Corynebacterium</taxon>
    </lineage>
</organism>
<sequence length="192" mass="20318">MVKLAVSRRVGSYAGVVVVTMLSFLITGALWGALRPGYQATVIEESRVELGTEANVEFTAFFWFVLASAVIGGAVALVTYLRSPRTRGVAMLLWIVVWVLVGAQGFIFVGEWVTNLVHGVDSPESLNVGDTVTYVPYFSAGLAGNVVGGFWAALIYWCLMVSDPTMHAPEAADDGAQDPQTSAVAAAQGGKS</sequence>
<keyword evidence="2" id="KW-1133">Transmembrane helix</keyword>
<reference evidence="3 4" key="1">
    <citation type="submission" date="2013-02" db="EMBL/GenBank/DDBJ databases">
        <title>The complete genome sequence of Corynebacterium vitaeruminis DSM 20294.</title>
        <authorList>
            <person name="Ruckert C."/>
            <person name="Albersmeier A."/>
            <person name="Kalinowski J."/>
        </authorList>
    </citation>
    <scope>NUCLEOTIDE SEQUENCE [LARGE SCALE GENOMIC DNA]</scope>
    <source>
        <strain evidence="4">ATCC 10234</strain>
    </source>
</reference>
<feature type="transmembrane region" description="Helical" evidence="2">
    <location>
        <begin position="12"/>
        <end position="34"/>
    </location>
</feature>
<evidence type="ECO:0008006" key="5">
    <source>
        <dbReference type="Google" id="ProtNLM"/>
    </source>
</evidence>
<gene>
    <name evidence="3" type="ORF">B843_08770</name>
</gene>
<name>W5Y2I2_9CORY</name>